<sequence>MLATWAEPSTFLEKRLEAPEAVQQNLFLRVCDLLRKPNHFLIEDRVRFRICCVLFHHLFKWCEGQVTASYKTPQGRAPFKKNVILKLAQAINQWDILPCGEAVTEREIRTWVGNGERYQQLLVDLGGPGSLFLLPNEGEGEYLSVPLSLFD</sequence>
<gene>
    <name evidence="1" type="ORF">BDV36DRAFT_94319</name>
</gene>
<reference evidence="1 2" key="1">
    <citation type="submission" date="2019-04" db="EMBL/GenBank/DDBJ databases">
        <authorList>
            <consortium name="DOE Joint Genome Institute"/>
            <person name="Mondo S."/>
            <person name="Kjaerbolling I."/>
            <person name="Vesth T."/>
            <person name="Frisvad J.C."/>
            <person name="Nybo J.L."/>
            <person name="Theobald S."/>
            <person name="Kildgaard S."/>
            <person name="Isbrandt T."/>
            <person name="Kuo A."/>
            <person name="Sato A."/>
            <person name="Lyhne E.K."/>
            <person name="Kogle M.E."/>
            <person name="Wiebenga A."/>
            <person name="Kun R.S."/>
            <person name="Lubbers R.J."/>
            <person name="Makela M.R."/>
            <person name="Barry K."/>
            <person name="Chovatia M."/>
            <person name="Clum A."/>
            <person name="Daum C."/>
            <person name="Haridas S."/>
            <person name="He G."/>
            <person name="LaButti K."/>
            <person name="Lipzen A."/>
            <person name="Riley R."/>
            <person name="Salamov A."/>
            <person name="Simmons B.A."/>
            <person name="Magnuson J.K."/>
            <person name="Henrissat B."/>
            <person name="Mortensen U.H."/>
            <person name="Larsen T.O."/>
            <person name="Devries R.P."/>
            <person name="Grigoriev I.V."/>
            <person name="Machida M."/>
            <person name="Baker S.E."/>
            <person name="Andersen M.R."/>
            <person name="Cantor M.N."/>
            <person name="Hua S.X."/>
        </authorList>
    </citation>
    <scope>NUCLEOTIDE SEQUENCE [LARGE SCALE GENOMIC DNA]</scope>
    <source>
        <strain evidence="1 2">CBS 117616</strain>
    </source>
</reference>
<name>A0ABQ6X4S1_9EURO</name>
<keyword evidence="2" id="KW-1185">Reference proteome</keyword>
<accession>A0ABQ6X4S1</accession>
<evidence type="ECO:0000313" key="2">
    <source>
        <dbReference type="Proteomes" id="UP000325395"/>
    </source>
</evidence>
<dbReference type="EMBL" id="ML735688">
    <property type="protein sequence ID" value="KAE8423666.1"/>
    <property type="molecule type" value="Genomic_DNA"/>
</dbReference>
<protein>
    <submittedName>
        <fullName evidence="1">Uncharacterized protein</fullName>
    </submittedName>
</protein>
<evidence type="ECO:0000313" key="1">
    <source>
        <dbReference type="EMBL" id="KAE8423666.1"/>
    </source>
</evidence>
<organism evidence="1 2">
    <name type="scientific">Aspergillus pseudocaelatus</name>
    <dbReference type="NCBI Taxonomy" id="1825620"/>
    <lineage>
        <taxon>Eukaryota</taxon>
        <taxon>Fungi</taxon>
        <taxon>Dikarya</taxon>
        <taxon>Ascomycota</taxon>
        <taxon>Pezizomycotina</taxon>
        <taxon>Eurotiomycetes</taxon>
        <taxon>Eurotiomycetidae</taxon>
        <taxon>Eurotiales</taxon>
        <taxon>Aspergillaceae</taxon>
        <taxon>Aspergillus</taxon>
        <taxon>Aspergillus subgen. Circumdati</taxon>
    </lineage>
</organism>
<proteinExistence type="predicted"/>
<dbReference type="Proteomes" id="UP000325395">
    <property type="component" value="Unassembled WGS sequence"/>
</dbReference>